<name>A0A238X8Y8_9RHOB</name>
<dbReference type="AlphaFoldDB" id="A0A238X8Y8"/>
<evidence type="ECO:0000313" key="2">
    <source>
        <dbReference type="Proteomes" id="UP000198417"/>
    </source>
</evidence>
<sequence>MTEMLLMTAPAVSQSVTLSLFSKGPTGINVNYTTFSNNMPKTFANHIFVWESAGPVVPWQKIDSFVKDQPITQDSYKGLQEVKFAYEVGKSYIVGYAVTPDPSSTMATLFLPADNAPTDSTSVQLTMGSLITGGVQLKFSGLSQYNPSANDNWVAIWDGEAALYKGAPKCKAAITSPTSSGTVVVPCPLLIGSTYTAGYYMAPAKGDQATSLAAEVTFTT</sequence>
<organism evidence="1 2">
    <name type="scientific">Puniceibacterium sediminis</name>
    <dbReference type="NCBI Taxonomy" id="1608407"/>
    <lineage>
        <taxon>Bacteria</taxon>
        <taxon>Pseudomonadati</taxon>
        <taxon>Pseudomonadota</taxon>
        <taxon>Alphaproteobacteria</taxon>
        <taxon>Rhodobacterales</taxon>
        <taxon>Paracoccaceae</taxon>
        <taxon>Puniceibacterium</taxon>
    </lineage>
</organism>
<accession>A0A238X8Y8</accession>
<dbReference type="EMBL" id="FZNN01000009">
    <property type="protein sequence ID" value="SNR54814.1"/>
    <property type="molecule type" value="Genomic_DNA"/>
</dbReference>
<dbReference type="RefSeq" id="WP_089270724.1">
    <property type="nucleotide sequence ID" value="NZ_FZNN01000009.1"/>
</dbReference>
<gene>
    <name evidence="1" type="ORF">SAMN06265370_109146</name>
</gene>
<dbReference type="Proteomes" id="UP000198417">
    <property type="component" value="Unassembled WGS sequence"/>
</dbReference>
<reference evidence="1 2" key="1">
    <citation type="submission" date="2017-06" db="EMBL/GenBank/DDBJ databases">
        <authorList>
            <person name="Kim H.J."/>
            <person name="Triplett B.A."/>
        </authorList>
    </citation>
    <scope>NUCLEOTIDE SEQUENCE [LARGE SCALE GENOMIC DNA]</scope>
    <source>
        <strain evidence="1 2">DSM 29052</strain>
    </source>
</reference>
<protein>
    <submittedName>
        <fullName evidence="1">Uncharacterized protein</fullName>
    </submittedName>
</protein>
<keyword evidence="2" id="KW-1185">Reference proteome</keyword>
<proteinExistence type="predicted"/>
<dbReference type="OrthoDB" id="8479535at2"/>
<evidence type="ECO:0000313" key="1">
    <source>
        <dbReference type="EMBL" id="SNR54814.1"/>
    </source>
</evidence>